<dbReference type="AlphaFoldDB" id="A0A6J7R2G4"/>
<dbReference type="Gene3D" id="3.40.50.10540">
    <property type="entry name" value="Crotonobetainyl-coa:carnitine coa-transferase, domain 1"/>
    <property type="match status" value="1"/>
</dbReference>
<dbReference type="PANTHER" id="PTHR48207:SF3">
    <property type="entry name" value="SUCCINATE--HYDROXYMETHYLGLUTARATE COA-TRANSFERASE"/>
    <property type="match status" value="1"/>
</dbReference>
<dbReference type="Gene3D" id="3.30.1540.10">
    <property type="entry name" value="formyl-coa transferase, domain 3"/>
    <property type="match status" value="1"/>
</dbReference>
<dbReference type="EMBL" id="CAFBLT010000001">
    <property type="protein sequence ID" value="CAB4879457.1"/>
    <property type="molecule type" value="Genomic_DNA"/>
</dbReference>
<dbReference type="SUPFAM" id="SSF89796">
    <property type="entry name" value="CoA-transferase family III (CaiB/BaiF)"/>
    <property type="match status" value="1"/>
</dbReference>
<dbReference type="GO" id="GO:0008410">
    <property type="term" value="F:CoA-transferase activity"/>
    <property type="evidence" value="ECO:0007669"/>
    <property type="project" value="TreeGrafter"/>
</dbReference>
<dbReference type="InterPro" id="IPR044855">
    <property type="entry name" value="CoA-Trfase_III_dom3_sf"/>
</dbReference>
<dbReference type="EMBL" id="CAFABE010000037">
    <property type="protein sequence ID" value="CAB4828290.1"/>
    <property type="molecule type" value="Genomic_DNA"/>
</dbReference>
<dbReference type="InterPro" id="IPR003673">
    <property type="entry name" value="CoA-Trfase_fam_III"/>
</dbReference>
<evidence type="ECO:0000313" key="4">
    <source>
        <dbReference type="EMBL" id="CAB5020934.1"/>
    </source>
</evidence>
<evidence type="ECO:0000256" key="1">
    <source>
        <dbReference type="ARBA" id="ARBA00022679"/>
    </source>
</evidence>
<dbReference type="Pfam" id="PF02515">
    <property type="entry name" value="CoA_transf_3"/>
    <property type="match status" value="1"/>
</dbReference>
<evidence type="ECO:0000313" key="3">
    <source>
        <dbReference type="EMBL" id="CAB4879457.1"/>
    </source>
</evidence>
<dbReference type="PANTHER" id="PTHR48207">
    <property type="entry name" value="SUCCINATE--HYDROXYMETHYLGLUTARATE COA-TRANSFERASE"/>
    <property type="match status" value="1"/>
</dbReference>
<organism evidence="4">
    <name type="scientific">freshwater metagenome</name>
    <dbReference type="NCBI Taxonomy" id="449393"/>
    <lineage>
        <taxon>unclassified sequences</taxon>
        <taxon>metagenomes</taxon>
        <taxon>ecological metagenomes</taxon>
    </lineage>
</organism>
<protein>
    <submittedName>
        <fullName evidence="4">Unannotated protein</fullName>
    </submittedName>
</protein>
<reference evidence="4" key="1">
    <citation type="submission" date="2020-05" db="EMBL/GenBank/DDBJ databases">
        <authorList>
            <person name="Chiriac C."/>
            <person name="Salcher M."/>
            <person name="Ghai R."/>
            <person name="Kavagutti S V."/>
        </authorList>
    </citation>
    <scope>NUCLEOTIDE SEQUENCE</scope>
</reference>
<keyword evidence="1" id="KW-0808">Transferase</keyword>
<accession>A0A6J7R2G4</accession>
<dbReference type="EMBL" id="CAFBPM010000007">
    <property type="protein sequence ID" value="CAB5020934.1"/>
    <property type="molecule type" value="Genomic_DNA"/>
</dbReference>
<name>A0A6J7R2G4_9ZZZZ</name>
<proteinExistence type="predicted"/>
<dbReference type="InterPro" id="IPR050483">
    <property type="entry name" value="CoA-transferase_III_domain"/>
</dbReference>
<gene>
    <name evidence="2" type="ORF">UFOPK3164_00920</name>
    <name evidence="3" type="ORF">UFOPK3427_01388</name>
    <name evidence="4" type="ORF">UFOPK4112_00913</name>
</gene>
<evidence type="ECO:0000313" key="2">
    <source>
        <dbReference type="EMBL" id="CAB4828290.1"/>
    </source>
</evidence>
<dbReference type="InterPro" id="IPR023606">
    <property type="entry name" value="CoA-Trfase_III_dom_1_sf"/>
</dbReference>
<sequence>MTPHFNVGTTVGSPGPKPLDGIRILALEQMQALPFATQLLGRLGAEVVKIESPNGGDLGRSSLPAMEDPSGRSVGATFLRNNMSKQSVAIDLKSPQGRQLVLDLAPHFDVVCENFRAGAIERLHLGYEDLVAVHPQLIYCSLSGFGHALEDGSASPYGEWPALAAVVEAMSGIYEMKRSPGKPPTVSPMGALGDISTALFSAIGILAALRLRDATSKPQRVDVAMFDVLVAMTDIVVNFSSLGMKGTMAGVGIMDGFLASDGYFILQVIREPQWAKLCDVVGKPEWKDDQRFASRSAWTELLEPEIRPVVEEWAKDFTRQECCEILTSGGLIAGPCFSDDEVINDPHLADRHMIVAMERTDGLADPVLLPGNPIKIDGLAEGPERRVPWLGEHTDEVLRRELTLDDATLVELRSQGVIA</sequence>